<proteinExistence type="predicted"/>
<feature type="region of interest" description="Disordered" evidence="1">
    <location>
        <begin position="13"/>
        <end position="32"/>
    </location>
</feature>
<evidence type="ECO:0000313" key="3">
    <source>
        <dbReference type="Proteomes" id="UP000032210"/>
    </source>
</evidence>
<dbReference type="EMBL" id="JXCQ01000044">
    <property type="protein sequence ID" value="KIR20552.1"/>
    <property type="molecule type" value="Genomic_DNA"/>
</dbReference>
<dbReference type="RefSeq" id="WP_043050281.1">
    <property type="nucleotide sequence ID" value="NZ_JXCQ01000044.1"/>
</dbReference>
<gene>
    <name evidence="2" type="primary">setA</name>
    <name evidence="2" type="ORF">PFLU3_40090</name>
</gene>
<evidence type="ECO:0000313" key="2">
    <source>
        <dbReference type="EMBL" id="KIR20552.1"/>
    </source>
</evidence>
<comment type="caution">
    <text evidence="2">The sequence shown here is derived from an EMBL/GenBank/DDBJ whole genome shotgun (WGS) entry which is preliminary data.</text>
</comment>
<dbReference type="Gene3D" id="3.90.550.20">
    <property type="match status" value="1"/>
</dbReference>
<evidence type="ECO:0000256" key="1">
    <source>
        <dbReference type="SAM" id="MobiDB-lite"/>
    </source>
</evidence>
<protein>
    <submittedName>
        <fullName evidence="2">SetA protein</fullName>
    </submittedName>
</protein>
<sequence>MNDRNPVLTHLPATALTGHNSPSAATVLTGFQSNPLNNRPAVAANDPSPDELDNPSALKKAFAEYCNWKELAAKLLPLLEELTGAFPGDLSSAQQSRLEAQLEAQLNSLSLPICELSSYYEKHNLTPTSVVKLHTFLSGSGLNVPKTLAELIALYQRAIQQVHTHPLGNFSGALSWPTPLAMQDKQTIIDLLNAPESTVPGLPLADKQKGVLGYLLSAANLSNDDFKYPSSAMETLLGSAKAQALGQAIQTQLGGIATEASSNDYLLAAIHLGLDPESLGTPARNSVAGFDLGQRQFWHKPAALVIDGLSRYLVTKGRATPQSADLAARMLLARVAPEYRIKDIPANVTYGSIPWTQLAIAAAKLEAHSPGRVLTMSYSQVLAAAEAIDVGASLTQHIQHKALSNWGVVHGLLRAGDIAPTQSEMQAVQNAFNAQQSALQTTSTALATPIPSRETMALELLRAEFPGVPDSVFKARNILKANLTPGRPSRFPGNHSMLDIVMQGDKVKHDDKEHWVTQDKRIPISEFCEKSASGKLTVADAFTERYNQAITELEKGHTGLTQYLISNLPPEDKQNFEYGQLEFFHTNEYKIGTDFGTKTLTKRGHTLDVKTTRDGQVNVYRIDTSAGTVSKQNHLIDQYSPPYGKLDRRAANRLYRTVQFNPFEDEHVKQSTEKAAVSQIPQVFNSERTNYIAKVFAKSLDLHNDDLRKHASGMTSYDKSAAADDAIGDFFLNLIPFRSAIVNFMQGNVGEGLFDLGLDVVGLVTLGAGKAAQAGKVLTKGVTSLKAASKTVRFLGGAALEALNPLGGAGDLLKGASRLVWSKGKSAVNFLRGASGSYDVLKEAGKQHAVVAVGTYKLLDRTEETGAVLRNGNWYDYDVAKGQPYGTPLKDFRPSIVAAADELKVLNPPALRDYAVDISPDRLQVKGLQSNIYKDHNGKEFIKIDHRFYQSKLKDGQRVIQHPNAGHPDLAIRDLGGRGWELSATANRLLGGEPWSAWKLNENTYIVPIDDIKILTDSPYPYVINYQGMNYATTFDTKVGAWSAGVGNTKGTTPEYFWRSAKNKWQRGSLENYQNAKKIADHNFRFIEAPAPAILQMPKNIRPVPQDIHYFWAGGEIPDRLIKNIAANTDKMPGFKSIVHVDADTPELFQAIKLKLAKDAPGVTAMNLHEEEFFQSLKNTELYSYFRKGQGKNLAATSDVARYPLMNKYGGIYLDTDDAIKGAVGSAGLNAGDSDILVSRPVAHKLTDYKPFFNTSNFATQPNNPVIAEMITEMNQRFTKNKAYFEANRPTIDKNPKGGFDYTSDFLEYEGKIFETVGPNMFDDVLKSRRPDIYDAGFDGMSKEKMQQGKHGFTPGKPFNLEDDPRQYYASKGLTEPDGLQQSVQEARKHYRAYRDQLQISVGAEHSWINS</sequence>
<organism evidence="2 3">
    <name type="scientific">Pseudomonas fluorescens</name>
    <dbReference type="NCBI Taxonomy" id="294"/>
    <lineage>
        <taxon>Bacteria</taxon>
        <taxon>Pseudomonadati</taxon>
        <taxon>Pseudomonadota</taxon>
        <taxon>Gammaproteobacteria</taxon>
        <taxon>Pseudomonadales</taxon>
        <taxon>Pseudomonadaceae</taxon>
        <taxon>Pseudomonas</taxon>
    </lineage>
</organism>
<dbReference type="InterPro" id="IPR007577">
    <property type="entry name" value="GlycoTrfase_DXD_sugar-bd_CS"/>
</dbReference>
<dbReference type="Proteomes" id="UP000032210">
    <property type="component" value="Unassembled WGS sequence"/>
</dbReference>
<dbReference type="PATRIC" id="fig|294.125.peg.4115"/>
<dbReference type="InterPro" id="IPR029044">
    <property type="entry name" value="Nucleotide-diphossugar_trans"/>
</dbReference>
<dbReference type="SUPFAM" id="SSF53448">
    <property type="entry name" value="Nucleotide-diphospho-sugar transferases"/>
    <property type="match status" value="1"/>
</dbReference>
<dbReference type="Pfam" id="PF04488">
    <property type="entry name" value="Gly_transf_sug"/>
    <property type="match status" value="1"/>
</dbReference>
<reference evidence="2 3" key="1">
    <citation type="submission" date="2015-01" db="EMBL/GenBank/DDBJ databases">
        <title>Genome sequence of the beneficial rhizobacterium Pseudomonas fluorescens 2-79.</title>
        <authorList>
            <person name="Thuermer A."/>
            <person name="Daniel R."/>
        </authorList>
    </citation>
    <scope>NUCLEOTIDE SEQUENCE [LARGE SCALE GENOMIC DNA]</scope>
    <source>
        <strain evidence="2 3">2-79</strain>
    </source>
</reference>
<name>A0A0D0RM37_PSEFL</name>
<accession>A0A0D0RM37</accession>
<feature type="compositionally biased region" description="Polar residues" evidence="1">
    <location>
        <begin position="17"/>
        <end position="32"/>
    </location>
</feature>